<dbReference type="SUPFAM" id="SSF56672">
    <property type="entry name" value="DNA/RNA polymerases"/>
    <property type="match status" value="1"/>
</dbReference>
<sequence>MGNSNNGKERPQGGRGGNQRGRGGRGKGNACRRPMQPGNKTWIDLAHLDMKDFDIILGMAWLSSYYALLNCNTKSMNLEIPSREKFEWERVYKPKPAKVISFIRARKLVGKGCLAYLAHIRDVDVEFPSIDSIHVVSEFKEVFPTNLHCMPPDRDINFCIDLEPGTRPISIPPYRMAPVELRELKDQI</sequence>
<dbReference type="Gene3D" id="2.40.70.10">
    <property type="entry name" value="Acid Proteases"/>
    <property type="match status" value="1"/>
</dbReference>
<dbReference type="Pfam" id="PF08284">
    <property type="entry name" value="RVP_2"/>
    <property type="match status" value="1"/>
</dbReference>
<protein>
    <recommendedName>
        <fullName evidence="4">Gag-pol polyprotein</fullName>
    </recommendedName>
</protein>
<gene>
    <name evidence="2" type="ORF">MTR67_026100</name>
</gene>
<dbReference type="PANTHER" id="PTHR15503:SF45">
    <property type="entry name" value="RNA-DIRECTED DNA POLYMERASE HOMOLOG"/>
    <property type="match status" value="1"/>
</dbReference>
<dbReference type="InterPro" id="IPR032567">
    <property type="entry name" value="RTL1-rel"/>
</dbReference>
<evidence type="ECO:0000313" key="3">
    <source>
        <dbReference type="Proteomes" id="UP001234989"/>
    </source>
</evidence>
<dbReference type="InterPro" id="IPR021109">
    <property type="entry name" value="Peptidase_aspartic_dom_sf"/>
</dbReference>
<name>A0AAF0R4U1_SOLVR</name>
<organism evidence="2 3">
    <name type="scientific">Solanum verrucosum</name>
    <dbReference type="NCBI Taxonomy" id="315347"/>
    <lineage>
        <taxon>Eukaryota</taxon>
        <taxon>Viridiplantae</taxon>
        <taxon>Streptophyta</taxon>
        <taxon>Embryophyta</taxon>
        <taxon>Tracheophyta</taxon>
        <taxon>Spermatophyta</taxon>
        <taxon>Magnoliopsida</taxon>
        <taxon>eudicotyledons</taxon>
        <taxon>Gunneridae</taxon>
        <taxon>Pentapetalae</taxon>
        <taxon>asterids</taxon>
        <taxon>lamiids</taxon>
        <taxon>Solanales</taxon>
        <taxon>Solanaceae</taxon>
        <taxon>Solanoideae</taxon>
        <taxon>Solaneae</taxon>
        <taxon>Solanum</taxon>
    </lineage>
</organism>
<dbReference type="EMBL" id="CP133617">
    <property type="protein sequence ID" value="WMV32715.1"/>
    <property type="molecule type" value="Genomic_DNA"/>
</dbReference>
<dbReference type="Proteomes" id="UP001234989">
    <property type="component" value="Chromosome 6"/>
</dbReference>
<feature type="region of interest" description="Disordered" evidence="1">
    <location>
        <begin position="1"/>
        <end position="35"/>
    </location>
</feature>
<dbReference type="InterPro" id="IPR043502">
    <property type="entry name" value="DNA/RNA_pol_sf"/>
</dbReference>
<accession>A0AAF0R4U1</accession>
<proteinExistence type="predicted"/>
<evidence type="ECO:0000256" key="1">
    <source>
        <dbReference type="SAM" id="MobiDB-lite"/>
    </source>
</evidence>
<reference evidence="2" key="1">
    <citation type="submission" date="2023-08" db="EMBL/GenBank/DDBJ databases">
        <title>A de novo genome assembly of Solanum verrucosum Schlechtendal, a Mexican diploid species geographically isolated from the other diploid A-genome species in potato relatives.</title>
        <authorList>
            <person name="Hosaka K."/>
        </authorList>
    </citation>
    <scope>NUCLEOTIDE SEQUENCE</scope>
    <source>
        <tissue evidence="2">Young leaves</tissue>
    </source>
</reference>
<keyword evidence="3" id="KW-1185">Reference proteome</keyword>
<evidence type="ECO:0008006" key="4">
    <source>
        <dbReference type="Google" id="ProtNLM"/>
    </source>
</evidence>
<dbReference type="PANTHER" id="PTHR15503">
    <property type="entry name" value="LDOC1 RELATED"/>
    <property type="match status" value="1"/>
</dbReference>
<evidence type="ECO:0000313" key="2">
    <source>
        <dbReference type="EMBL" id="WMV32715.1"/>
    </source>
</evidence>
<dbReference type="AlphaFoldDB" id="A0AAF0R4U1"/>